<evidence type="ECO:0000313" key="2">
    <source>
        <dbReference type="EMBL" id="AXB49023.1"/>
    </source>
</evidence>
<dbReference type="EMBL" id="CP015163">
    <property type="protein sequence ID" value="AXB49023.1"/>
    <property type="molecule type" value="Genomic_DNA"/>
</dbReference>
<dbReference type="Pfam" id="PF12770">
    <property type="entry name" value="CHAT"/>
    <property type="match status" value="1"/>
</dbReference>
<gene>
    <name evidence="2" type="ORF">A4R43_34360</name>
</gene>
<dbReference type="InterPro" id="IPR024983">
    <property type="entry name" value="CHAT_dom"/>
</dbReference>
<accession>A0A344LLU9</accession>
<organism evidence="2 3">
    <name type="scientific">Amycolatopsis albispora</name>
    <dbReference type="NCBI Taxonomy" id="1804986"/>
    <lineage>
        <taxon>Bacteria</taxon>
        <taxon>Bacillati</taxon>
        <taxon>Actinomycetota</taxon>
        <taxon>Actinomycetes</taxon>
        <taxon>Pseudonocardiales</taxon>
        <taxon>Pseudonocardiaceae</taxon>
        <taxon>Amycolatopsis</taxon>
    </lineage>
</organism>
<dbReference type="InterPro" id="IPR011990">
    <property type="entry name" value="TPR-like_helical_dom_sf"/>
</dbReference>
<evidence type="ECO:0000259" key="1">
    <source>
        <dbReference type="Pfam" id="PF12770"/>
    </source>
</evidence>
<sequence length="842" mass="91354">MRLFRRGLALLETISAEAETDARWLALHIELWIRLAYSEAEFGTVADGLARLDAVRPRLAELPEGPVQTELRGFMDHIHGTLLGRAGWDEASLPLMESAITHRRRLVAEAGDGDRERLTEALVASVSNRGLSFVILGRLAEARRDLDYASELAAEYDFPQKTAYLQHMLGDLEKRLGRLPQALYHYGEAERAYLELGPDMLYRLRIDQAQALLGAGLAVEAGRHLDEVLPQMRRQRVSQDLGEAELFRAAAALLEGDLQTAQQLAGSAQRRMRRRGTEGWATVAELLGLRVRTMRALSSGRVPAALVSTAGQLAARLSDLRLGEDAALARTLAAQLEVRRGRVDHASELLRRVPRPKPHTPLEHRMLLRLCKAELAAAQGNRRRAFAQARAGLAELGQARDRMGGLELVSGTALHGQELGDLAMRLVLDGGESATEARQLFNWLERTRAQMYRYEQVSGLENTQLVESIAEIRHVGHALREAKLDGRPVAGLQARYNELRHAATRLGWHAATRWGRPRPVATVEDVAARLGDRVLISFAASGDKLLAVVVHDGRVRIVRLGSAREAAERTRRLHADLNAMAPDHLAEPLLQAISASARKEADLLDAQLMRPLLGILGDREAVLVPTGALYAVPWNVLGSLRYRPIVVAPSATAWLAAAKPESDAEGTVLVRGPNLLAATGEIDKLAAHHRHATQYAAERADVRTVLDALDGVDLAHIAAHGSHEPDNALFSKLELADGALFAHEVAALRRPPRQVVLAACELALNLIRPGDEALGFAGALLASGTRTVVAAASRVGDHPAAAAMDDYHRALAANVPPATALADAVGVDPLRRPFICLGSGGS</sequence>
<dbReference type="Proteomes" id="UP000250434">
    <property type="component" value="Chromosome"/>
</dbReference>
<protein>
    <recommendedName>
        <fullName evidence="1">CHAT domain-containing protein</fullName>
    </recommendedName>
</protein>
<dbReference type="AlphaFoldDB" id="A0A344LLU9"/>
<reference evidence="2 3" key="1">
    <citation type="submission" date="2016-04" db="EMBL/GenBank/DDBJ databases">
        <title>Complete genome sequence and analysis of deep-sea sediment isolate, Amycolatopsis sp. WP1.</title>
        <authorList>
            <person name="Wang H."/>
            <person name="Chen S."/>
            <person name="Wu Q."/>
        </authorList>
    </citation>
    <scope>NUCLEOTIDE SEQUENCE [LARGE SCALE GENOMIC DNA]</scope>
    <source>
        <strain evidence="2 3">WP1</strain>
    </source>
</reference>
<proteinExistence type="predicted"/>
<feature type="domain" description="CHAT" evidence="1">
    <location>
        <begin position="601"/>
        <end position="824"/>
    </location>
</feature>
<dbReference type="SUPFAM" id="SSF48452">
    <property type="entry name" value="TPR-like"/>
    <property type="match status" value="1"/>
</dbReference>
<evidence type="ECO:0000313" key="3">
    <source>
        <dbReference type="Proteomes" id="UP000250434"/>
    </source>
</evidence>
<dbReference type="KEGG" id="aab:A4R43_34360"/>
<name>A0A344LLU9_9PSEU</name>
<dbReference type="Gene3D" id="1.25.40.10">
    <property type="entry name" value="Tetratricopeptide repeat domain"/>
    <property type="match status" value="1"/>
</dbReference>
<keyword evidence="3" id="KW-1185">Reference proteome</keyword>